<dbReference type="PANTHER" id="PTHR43883">
    <property type="entry name" value="SLR0207 PROTEIN"/>
    <property type="match status" value="1"/>
</dbReference>
<protein>
    <submittedName>
        <fullName evidence="1">L-seryl-tRNA(Sec) kinase</fullName>
        <ecNumber evidence="1">2.7.1.164</ecNumber>
    </submittedName>
</protein>
<reference evidence="1 2" key="1">
    <citation type="journal article" date="2016" name="ISME J.">
        <title>Chasing the elusive Euryarchaeota class WSA2: genomes reveal a uniquely fastidious methyl-reducing methanogen.</title>
        <authorList>
            <person name="Nobu M.K."/>
            <person name="Narihiro T."/>
            <person name="Kuroda K."/>
            <person name="Mei R."/>
            <person name="Liu W.T."/>
        </authorList>
    </citation>
    <scope>NUCLEOTIDE SEQUENCE [LARGE SCALE GENOMIC DNA]</scope>
    <source>
        <strain evidence="1">U1lsi0528_Bin055</strain>
    </source>
</reference>
<dbReference type="SUPFAM" id="SSF52540">
    <property type="entry name" value="P-loop containing nucleoside triphosphate hydrolases"/>
    <property type="match status" value="1"/>
</dbReference>
<dbReference type="AlphaFoldDB" id="A0A150J3M2"/>
<dbReference type="STRING" id="1705564.APG08_01187"/>
<dbReference type="Gene3D" id="3.40.50.300">
    <property type="entry name" value="P-loop containing nucleotide triphosphate hydrolases"/>
    <property type="match status" value="1"/>
</dbReference>
<dbReference type="PANTHER" id="PTHR43883:SF1">
    <property type="entry name" value="GLUCONOKINASE"/>
    <property type="match status" value="1"/>
</dbReference>
<evidence type="ECO:0000313" key="1">
    <source>
        <dbReference type="EMBL" id="KYC51738.1"/>
    </source>
</evidence>
<evidence type="ECO:0000313" key="2">
    <source>
        <dbReference type="Proteomes" id="UP000075398"/>
    </source>
</evidence>
<proteinExistence type="predicted"/>
<dbReference type="EC" id="2.7.1.164" evidence="1"/>
<dbReference type="Proteomes" id="UP000075398">
    <property type="component" value="Unassembled WGS sequence"/>
</dbReference>
<name>A0A150J3M2_9EURY</name>
<keyword evidence="1" id="KW-0418">Kinase</keyword>
<comment type="caution">
    <text evidence="1">The sequence shown here is derived from an EMBL/GenBank/DDBJ whole genome shotgun (WGS) entry which is preliminary data.</text>
</comment>
<accession>A0A150J3M2</accession>
<gene>
    <name evidence="1" type="primary">pstK</name>
    <name evidence="1" type="ORF">AMQ22_01178</name>
</gene>
<organism evidence="1 2">
    <name type="scientific">Candidatus Methanofastidiosum methylothiophilum</name>
    <dbReference type="NCBI Taxonomy" id="1705564"/>
    <lineage>
        <taxon>Archaea</taxon>
        <taxon>Methanobacteriati</taxon>
        <taxon>Methanobacteriota</taxon>
        <taxon>Stenosarchaea group</taxon>
        <taxon>Candidatus Methanofastidiosia</taxon>
        <taxon>Candidatus Methanofastidiosales</taxon>
        <taxon>Candidatus Methanofastidiosaceae</taxon>
        <taxon>Candidatus Methanofastidiosum</taxon>
    </lineage>
</organism>
<keyword evidence="1" id="KW-0808">Transferase</keyword>
<dbReference type="EMBL" id="LNGC01000048">
    <property type="protein sequence ID" value="KYC51738.1"/>
    <property type="molecule type" value="Genomic_DNA"/>
</dbReference>
<dbReference type="InterPro" id="IPR027417">
    <property type="entry name" value="P-loop_NTPase"/>
</dbReference>
<sequence length="164" mass="18971">MLIVVTGLPGTGKTTIAESLAKEIDAVVFSTDKIRKMIFEKPVYNEEDKRIVYDELFSLTGKYLASRKNVILDGTFYTKALRQSAKEVGKTFSENVYFVYCETPEELLKERIDKRKDKFSDADYSVYLKMKKIFEEFEDDVIIIDTSNPVNTNIDIIKTRIYSM</sequence>
<dbReference type="GO" id="GO:0043915">
    <property type="term" value="F:L-seryl-tRNA(Sec) kinase activity"/>
    <property type="evidence" value="ECO:0007669"/>
    <property type="project" value="UniProtKB-EC"/>
</dbReference>
<dbReference type="Pfam" id="PF13671">
    <property type="entry name" value="AAA_33"/>
    <property type="match status" value="1"/>
</dbReference>
<dbReference type="InterPro" id="IPR052732">
    <property type="entry name" value="Cell-binding_unc_protein"/>
</dbReference>